<dbReference type="InterPro" id="IPR012910">
    <property type="entry name" value="Plug_dom"/>
</dbReference>
<dbReference type="STRING" id="1121022.GCA_000376105_04201"/>
<dbReference type="Pfam" id="PF07715">
    <property type="entry name" value="Plug"/>
    <property type="match status" value="1"/>
</dbReference>
<feature type="domain" description="TonB-dependent receptor-like beta-barrel" evidence="11">
    <location>
        <begin position="361"/>
        <end position="859"/>
    </location>
</feature>
<feature type="domain" description="TonB-dependent receptor plug" evidence="12">
    <location>
        <begin position="76"/>
        <end position="192"/>
    </location>
</feature>
<feature type="chain" id="PRO_5004725418" description="TonB-denpendent receptor" evidence="10">
    <location>
        <begin position="34"/>
        <end position="897"/>
    </location>
</feature>
<dbReference type="Gene3D" id="2.40.170.20">
    <property type="entry name" value="TonB-dependent receptor, beta-barrel domain"/>
    <property type="match status" value="1"/>
</dbReference>
<protein>
    <recommendedName>
        <fullName evidence="15">TonB-denpendent receptor</fullName>
    </recommendedName>
</protein>
<gene>
    <name evidence="13" type="ORF">ABENE_17320</name>
</gene>
<keyword evidence="6 8" id="KW-0472">Membrane</keyword>
<organism evidence="13 14">
    <name type="scientific">Asticcacaulis benevestitus DSM 16100 = ATCC BAA-896</name>
    <dbReference type="NCBI Taxonomy" id="1121022"/>
    <lineage>
        <taxon>Bacteria</taxon>
        <taxon>Pseudomonadati</taxon>
        <taxon>Pseudomonadota</taxon>
        <taxon>Alphaproteobacteria</taxon>
        <taxon>Caulobacterales</taxon>
        <taxon>Caulobacteraceae</taxon>
        <taxon>Asticcacaulis</taxon>
    </lineage>
</organism>
<evidence type="ECO:0000256" key="9">
    <source>
        <dbReference type="RuleBase" id="RU003357"/>
    </source>
</evidence>
<evidence type="ECO:0000256" key="2">
    <source>
        <dbReference type="ARBA" id="ARBA00022448"/>
    </source>
</evidence>
<dbReference type="Gene3D" id="2.170.130.10">
    <property type="entry name" value="TonB-dependent receptor, plug domain"/>
    <property type="match status" value="1"/>
</dbReference>
<name>V4R730_9CAUL</name>
<sequence length="897" mass="94421">MKRTDKFSRKALRAGLMCSVAGLVALSASSATMAQTAQPDAATAAQASDTTAPPAQEDTTVVVVTGTSIRGKPPVGASIDTISRDEIKATAATNVTELLRSAPEIGSFNTTGGNTGRDQANFVDQPAIHGVGVGNGGGGLTLVLVNGHRLPGAGINQTAPDPSSIPTSALQRVEVIADGASSIYGSDAIAGVINFITLKKFDGVQLSGTTAFGDGYKSNNVSLLGGKSWSTGSIVLDLESSDNTAINGSERSYYGDDQSANGGPDTRATTCAPAVITSGASTYAFTGSAYAATTDLAKCDLNKNNDLYPSNSRRQGLISLTQNLTDNIQFSSTVLYSERAVDSVVSMTNGSANLVTTTVAGGAPHDYAVSLGAPTGTHTITYNPTADFGPTLTDPTRTSTLSAVAGFDIKLGGDWHLAIDANYGREHDDIILRSLNTGLLTSAIQSGAFNPYGVGTANSQALKDQIADYATRYIGVQTVKEVNAKIDGTLFEMPGGPLKVAVGVNAREETFDAKALIGASDDLALTQTVGKRKSNSIYAEAVIPFVGDANAIPGIYKLDVDLSARYDDYDDVGNTTNPKIGINYMPIEDLTLRTSVGSSFHAPSLADSGTAIDTRAIRFADFTGSTTPGAYSIILAGGNTLKPETAKTLSAGFDYKPSSVPGLKLSLTYFAIDYKNVITFPGFNPVSEPNNPLFDKYRIYNPTVAQVTAALGDMRHDGLVYPDVTLLPTAVYDLRRQNFAEQKIGGFDFDLQYKVGGLGLGLQGTYLNKFDQQINGDTTVSSRLDTSYAVKLKMRASVGYSWGSYSAAGFINYTGKYENPADANADVDAFTTVDFNLRRDFEGEGMDKGLSLYLNVSNLFDQDPPYYWDPSNGARGYDASRGSPLGRVVSVGLSKKW</sequence>
<evidence type="ECO:0000256" key="6">
    <source>
        <dbReference type="ARBA" id="ARBA00023136"/>
    </source>
</evidence>
<dbReference type="InterPro" id="IPR036942">
    <property type="entry name" value="Beta-barrel_TonB_sf"/>
</dbReference>
<evidence type="ECO:0000313" key="13">
    <source>
        <dbReference type="EMBL" id="ESQ87263.1"/>
    </source>
</evidence>
<dbReference type="InterPro" id="IPR000531">
    <property type="entry name" value="Beta-barrel_TonB"/>
</dbReference>
<dbReference type="GO" id="GO:0009279">
    <property type="term" value="C:cell outer membrane"/>
    <property type="evidence" value="ECO:0007669"/>
    <property type="project" value="UniProtKB-SubCell"/>
</dbReference>
<dbReference type="Pfam" id="PF00593">
    <property type="entry name" value="TonB_dep_Rec_b-barrel"/>
    <property type="match status" value="1"/>
</dbReference>
<dbReference type="PANTHER" id="PTHR47234">
    <property type="match status" value="1"/>
</dbReference>
<evidence type="ECO:0008006" key="15">
    <source>
        <dbReference type="Google" id="ProtNLM"/>
    </source>
</evidence>
<reference evidence="13 14" key="1">
    <citation type="journal article" date="2014" name="Nature">
        <title>Sequential evolution of bacterial morphology by co-option of a developmental regulator.</title>
        <authorList>
            <person name="Jiang C."/>
            <person name="Brown P.J."/>
            <person name="Ducret A."/>
            <person name="Brun Y.V."/>
        </authorList>
    </citation>
    <scope>NUCLEOTIDE SEQUENCE [LARGE SCALE GENOMIC DNA]</scope>
    <source>
        <strain evidence="13 14">DSM 16100</strain>
    </source>
</reference>
<dbReference type="AlphaFoldDB" id="V4R730"/>
<evidence type="ECO:0000259" key="12">
    <source>
        <dbReference type="Pfam" id="PF07715"/>
    </source>
</evidence>
<dbReference type="SUPFAM" id="SSF56935">
    <property type="entry name" value="Porins"/>
    <property type="match status" value="1"/>
</dbReference>
<comment type="caution">
    <text evidence="13">The sequence shown here is derived from an EMBL/GenBank/DDBJ whole genome shotgun (WGS) entry which is preliminary data.</text>
</comment>
<evidence type="ECO:0000313" key="14">
    <source>
        <dbReference type="Proteomes" id="UP000017837"/>
    </source>
</evidence>
<keyword evidence="2 8" id="KW-0813">Transport</keyword>
<keyword evidence="7 8" id="KW-0998">Cell outer membrane</keyword>
<evidence type="ECO:0000256" key="5">
    <source>
        <dbReference type="ARBA" id="ARBA00023077"/>
    </source>
</evidence>
<evidence type="ECO:0000256" key="3">
    <source>
        <dbReference type="ARBA" id="ARBA00022452"/>
    </source>
</evidence>
<comment type="subcellular location">
    <subcellularLocation>
        <location evidence="1 8">Cell outer membrane</location>
        <topology evidence="1 8">Multi-pass membrane protein</topology>
    </subcellularLocation>
</comment>
<proteinExistence type="inferred from homology"/>
<keyword evidence="14" id="KW-1185">Reference proteome</keyword>
<dbReference type="InterPro" id="IPR039426">
    <property type="entry name" value="TonB-dep_rcpt-like"/>
</dbReference>
<dbReference type="EMBL" id="AWGB01000045">
    <property type="protein sequence ID" value="ESQ87263.1"/>
    <property type="molecule type" value="Genomic_DNA"/>
</dbReference>
<feature type="signal peptide" evidence="10">
    <location>
        <begin position="1"/>
        <end position="33"/>
    </location>
</feature>
<dbReference type="RefSeq" id="WP_018083882.1">
    <property type="nucleotide sequence ID" value="NZ_AQWM01000049.1"/>
</dbReference>
<evidence type="ECO:0000256" key="8">
    <source>
        <dbReference type="PROSITE-ProRule" id="PRU01360"/>
    </source>
</evidence>
<dbReference type="PANTHER" id="PTHR47234:SF2">
    <property type="entry name" value="TONB-DEPENDENT RECEPTOR"/>
    <property type="match status" value="1"/>
</dbReference>
<evidence type="ECO:0000256" key="1">
    <source>
        <dbReference type="ARBA" id="ARBA00004571"/>
    </source>
</evidence>
<evidence type="ECO:0000256" key="7">
    <source>
        <dbReference type="ARBA" id="ARBA00023237"/>
    </source>
</evidence>
<keyword evidence="10" id="KW-0732">Signal</keyword>
<keyword evidence="3 8" id="KW-1134">Transmembrane beta strand</keyword>
<evidence type="ECO:0000259" key="11">
    <source>
        <dbReference type="Pfam" id="PF00593"/>
    </source>
</evidence>
<accession>V4R730</accession>
<dbReference type="Proteomes" id="UP000017837">
    <property type="component" value="Unassembled WGS sequence"/>
</dbReference>
<dbReference type="PROSITE" id="PS52016">
    <property type="entry name" value="TONB_DEPENDENT_REC_3"/>
    <property type="match status" value="1"/>
</dbReference>
<dbReference type="OrthoDB" id="7051241at2"/>
<evidence type="ECO:0000256" key="4">
    <source>
        <dbReference type="ARBA" id="ARBA00022692"/>
    </source>
</evidence>
<dbReference type="PATRIC" id="fig|1121022.4.peg.3536"/>
<dbReference type="InterPro" id="IPR037066">
    <property type="entry name" value="Plug_dom_sf"/>
</dbReference>
<comment type="similarity">
    <text evidence="8 9">Belongs to the TonB-dependent receptor family.</text>
</comment>
<dbReference type="eggNOG" id="COG4771">
    <property type="taxonomic scope" value="Bacteria"/>
</dbReference>
<keyword evidence="5 9" id="KW-0798">TonB box</keyword>
<keyword evidence="4 8" id="KW-0812">Transmembrane</keyword>
<evidence type="ECO:0000256" key="10">
    <source>
        <dbReference type="SAM" id="SignalP"/>
    </source>
</evidence>